<dbReference type="CDD" id="cd14688">
    <property type="entry name" value="bZIP_YAP"/>
    <property type="match status" value="1"/>
</dbReference>
<evidence type="ECO:0000256" key="4">
    <source>
        <dbReference type="SAM" id="MobiDB-lite"/>
    </source>
</evidence>
<dbReference type="InterPro" id="IPR021833">
    <property type="entry name" value="DUF3425"/>
</dbReference>
<organism evidence="5 6">
    <name type="scientific">Cylindrodendrum hubeiense</name>
    <dbReference type="NCBI Taxonomy" id="595255"/>
    <lineage>
        <taxon>Eukaryota</taxon>
        <taxon>Fungi</taxon>
        <taxon>Dikarya</taxon>
        <taxon>Ascomycota</taxon>
        <taxon>Pezizomycotina</taxon>
        <taxon>Sordariomycetes</taxon>
        <taxon>Hypocreomycetidae</taxon>
        <taxon>Hypocreales</taxon>
        <taxon>Nectriaceae</taxon>
        <taxon>Cylindrodendrum</taxon>
    </lineage>
</organism>
<gene>
    <name evidence="5" type="ORF">G7Z17_g4041</name>
</gene>
<protein>
    <recommendedName>
        <fullName evidence="7">BZIP domain-containing protein</fullName>
    </recommendedName>
</protein>
<comment type="caution">
    <text evidence="5">The sequence shown here is derived from an EMBL/GenBank/DDBJ whole genome shotgun (WGS) entry which is preliminary data.</text>
</comment>
<dbReference type="PANTHER" id="PTHR40621:SF6">
    <property type="entry name" value="AP-1-LIKE TRANSCRIPTION FACTOR YAP1-RELATED"/>
    <property type="match status" value="1"/>
</dbReference>
<evidence type="ECO:0000313" key="6">
    <source>
        <dbReference type="Proteomes" id="UP000722485"/>
    </source>
</evidence>
<sequence>MDSASTNDRLPSTRARKRKPSGRVAAAAEEDKKRAQNRVAQKSFREKQQSRLQYLESFVEAIKSGQVTQNEDARYDKLLRSHLELLDENRRLKDNLIGLRQKLTYIGQSASAAAEDGLFDSLLKDHGSEHGSASSPQANQLQLESLTARAVAQNKQQSILTTSPPSDTYGPVLASNIERNAPEPRGKEPVWRLCNTTEFRIAIPEPFRPTPLQDASAFYPIIIDFITWPSIRDQMILHRDSLDLDLLCQELTLHAVIEIPEKEVAIGVYDYVQNAMFMQERQAAADGTSTCLEDLDWTYLHVPLDLACSMGFDPAEDLIVHELANRVRNTNLGQSQSSLSEPSNPVSKIGEEKHEQLKQRGISHPGIHHMRTWRLSKEFAWKWPLLDCSSVISAYDKVSYTTVSQVIS</sequence>
<dbReference type="GO" id="GO:0090575">
    <property type="term" value="C:RNA polymerase II transcription regulator complex"/>
    <property type="evidence" value="ECO:0007669"/>
    <property type="project" value="TreeGrafter"/>
</dbReference>
<dbReference type="InterPro" id="IPR046347">
    <property type="entry name" value="bZIP_sf"/>
</dbReference>
<reference evidence="5" key="1">
    <citation type="submission" date="2020-03" db="EMBL/GenBank/DDBJ databases">
        <title>Draft Genome Sequence of Cylindrodendrum hubeiense.</title>
        <authorList>
            <person name="Buettner E."/>
            <person name="Kellner H."/>
        </authorList>
    </citation>
    <scope>NUCLEOTIDE SEQUENCE</scope>
    <source>
        <strain evidence="5">IHI 201604</strain>
    </source>
</reference>
<dbReference type="AlphaFoldDB" id="A0A9P5LA99"/>
<keyword evidence="3" id="KW-0175">Coiled coil</keyword>
<dbReference type="OrthoDB" id="4161589at2759"/>
<feature type="compositionally biased region" description="Polar residues" evidence="4">
    <location>
        <begin position="1"/>
        <end position="10"/>
    </location>
</feature>
<dbReference type="EMBL" id="JAANBB010000054">
    <property type="protein sequence ID" value="KAF7552865.1"/>
    <property type="molecule type" value="Genomic_DNA"/>
</dbReference>
<evidence type="ECO:0000313" key="5">
    <source>
        <dbReference type="EMBL" id="KAF7552865.1"/>
    </source>
</evidence>
<dbReference type="GO" id="GO:0001228">
    <property type="term" value="F:DNA-binding transcription activator activity, RNA polymerase II-specific"/>
    <property type="evidence" value="ECO:0007669"/>
    <property type="project" value="TreeGrafter"/>
</dbReference>
<name>A0A9P5LA99_9HYPO</name>
<evidence type="ECO:0000256" key="2">
    <source>
        <dbReference type="ARBA" id="ARBA00023242"/>
    </source>
</evidence>
<keyword evidence="2" id="KW-0539">Nucleus</keyword>
<dbReference type="Proteomes" id="UP000722485">
    <property type="component" value="Unassembled WGS sequence"/>
</dbReference>
<keyword evidence="6" id="KW-1185">Reference proteome</keyword>
<dbReference type="InterPro" id="IPR050936">
    <property type="entry name" value="AP-1-like"/>
</dbReference>
<accession>A0A9P5LA99</accession>
<evidence type="ECO:0000256" key="3">
    <source>
        <dbReference type="SAM" id="Coils"/>
    </source>
</evidence>
<dbReference type="SUPFAM" id="SSF57959">
    <property type="entry name" value="Leucine zipper domain"/>
    <property type="match status" value="1"/>
</dbReference>
<evidence type="ECO:0008006" key="7">
    <source>
        <dbReference type="Google" id="ProtNLM"/>
    </source>
</evidence>
<dbReference type="PANTHER" id="PTHR40621">
    <property type="entry name" value="TRANSCRIPTION FACTOR KAPC-RELATED"/>
    <property type="match status" value="1"/>
</dbReference>
<evidence type="ECO:0000256" key="1">
    <source>
        <dbReference type="ARBA" id="ARBA00004123"/>
    </source>
</evidence>
<proteinExistence type="predicted"/>
<feature type="coiled-coil region" evidence="3">
    <location>
        <begin position="75"/>
        <end position="102"/>
    </location>
</feature>
<dbReference type="GO" id="GO:0000976">
    <property type="term" value="F:transcription cis-regulatory region binding"/>
    <property type="evidence" value="ECO:0007669"/>
    <property type="project" value="InterPro"/>
</dbReference>
<feature type="region of interest" description="Disordered" evidence="4">
    <location>
        <begin position="1"/>
        <end position="45"/>
    </location>
</feature>
<dbReference type="Gene3D" id="1.20.5.170">
    <property type="match status" value="1"/>
</dbReference>
<comment type="subcellular location">
    <subcellularLocation>
        <location evidence="1">Nucleus</location>
    </subcellularLocation>
</comment>
<dbReference type="Pfam" id="PF11905">
    <property type="entry name" value="DUF3425"/>
    <property type="match status" value="1"/>
</dbReference>